<protein>
    <submittedName>
        <fullName evidence="1">Uncharacterized protein</fullName>
    </submittedName>
</protein>
<reference evidence="1" key="2">
    <citation type="journal article" date="2023" name="Microorganisms">
        <title>Isolation and Genomic Characteristics of Cat-Borne Campylobacter felis sp. nov. and Sheep-Borne Campylobacter ovis sp. nov.</title>
        <authorList>
            <person name="Wang H."/>
            <person name="Li Y."/>
            <person name="Gu Y."/>
            <person name="Zhou G."/>
            <person name="Chen X."/>
            <person name="Zhang X."/>
            <person name="Shao Z."/>
            <person name="Zhang J."/>
            <person name="Zhang M."/>
        </authorList>
    </citation>
    <scope>NUCLEOTIDE SEQUENCE</scope>
    <source>
        <strain evidence="1">PS10</strain>
    </source>
</reference>
<comment type="caution">
    <text evidence="1">The sequence shown here is derived from an EMBL/GenBank/DDBJ whole genome shotgun (WGS) entry which is preliminary data.</text>
</comment>
<proteinExistence type="predicted"/>
<organism evidence="1 2">
    <name type="scientific">Campylobacter gastrosuis</name>
    <dbReference type="NCBI Taxonomy" id="2974576"/>
    <lineage>
        <taxon>Bacteria</taxon>
        <taxon>Pseudomonadati</taxon>
        <taxon>Campylobacterota</taxon>
        <taxon>Epsilonproteobacteria</taxon>
        <taxon>Campylobacterales</taxon>
        <taxon>Campylobacteraceae</taxon>
        <taxon>Campylobacter</taxon>
    </lineage>
</organism>
<dbReference type="RefSeq" id="WP_284937720.1">
    <property type="nucleotide sequence ID" value="NZ_JANURM010000007.1"/>
</dbReference>
<keyword evidence="2" id="KW-1185">Reference proteome</keyword>
<dbReference type="EMBL" id="JANURM010000007">
    <property type="protein sequence ID" value="MDL0089061.1"/>
    <property type="molecule type" value="Genomic_DNA"/>
</dbReference>
<reference evidence="1" key="1">
    <citation type="submission" date="2022-08" db="EMBL/GenBank/DDBJ databases">
        <authorList>
            <person name="Wang H."/>
        </authorList>
    </citation>
    <scope>NUCLEOTIDE SEQUENCE</scope>
    <source>
        <strain evidence="1">PS10</strain>
    </source>
</reference>
<sequence>MIVYNDQFKLIGMGKKALEILGYESLDDFLSLHNDLDDIIQGTKKDEKVKFLQTILSSTNNLKKLFLKTKTGHVATAIAKAHPIYLEGFKKMYELELIHENTSFSEDEAKNPNENSIELRLPLLLSTQKKEIAQTYKPTFIDEKWLETTRNFLHLEKDEFVGYLKLYIQNVRKNDIAIQSAMMAYNTLGIKKLISKLKEPAMNLHITPLVKIYTDIQNSDSNDLSELILNAKDFIDELDLLLRKYQGNI</sequence>
<accession>A0ABT7HQ70</accession>
<gene>
    <name evidence="1" type="ORF">NYG85_06735</name>
</gene>
<dbReference type="Proteomes" id="UP001173801">
    <property type="component" value="Unassembled WGS sequence"/>
</dbReference>
<evidence type="ECO:0000313" key="1">
    <source>
        <dbReference type="EMBL" id="MDL0089061.1"/>
    </source>
</evidence>
<evidence type="ECO:0000313" key="2">
    <source>
        <dbReference type="Proteomes" id="UP001173801"/>
    </source>
</evidence>
<name>A0ABT7HQ70_9BACT</name>